<evidence type="ECO:0000313" key="2">
    <source>
        <dbReference type="EMBL" id="MER7185668.1"/>
    </source>
</evidence>
<name>A0ABV1X9G6_9ACTN</name>
<comment type="caution">
    <text evidence="2">The sequence shown here is derived from an EMBL/GenBank/DDBJ whole genome shotgun (WGS) entry which is preliminary data.</text>
</comment>
<gene>
    <name evidence="2" type="ORF">ABT404_40465</name>
</gene>
<evidence type="ECO:0008006" key="4">
    <source>
        <dbReference type="Google" id="ProtNLM"/>
    </source>
</evidence>
<evidence type="ECO:0000256" key="1">
    <source>
        <dbReference type="SAM" id="Phobius"/>
    </source>
</evidence>
<evidence type="ECO:0000313" key="3">
    <source>
        <dbReference type="Proteomes" id="UP001474181"/>
    </source>
</evidence>
<keyword evidence="1" id="KW-0812">Transmembrane</keyword>
<keyword evidence="3" id="KW-1185">Reference proteome</keyword>
<organism evidence="2 3">
    <name type="scientific">Streptomyces hyaluromycini</name>
    <dbReference type="NCBI Taxonomy" id="1377993"/>
    <lineage>
        <taxon>Bacteria</taxon>
        <taxon>Bacillati</taxon>
        <taxon>Actinomycetota</taxon>
        <taxon>Actinomycetes</taxon>
        <taxon>Kitasatosporales</taxon>
        <taxon>Streptomycetaceae</taxon>
        <taxon>Streptomyces</taxon>
    </lineage>
</organism>
<dbReference type="Proteomes" id="UP001474181">
    <property type="component" value="Unassembled WGS sequence"/>
</dbReference>
<protein>
    <recommendedName>
        <fullName evidence="4">Transposase</fullName>
    </recommendedName>
</protein>
<feature type="transmembrane region" description="Helical" evidence="1">
    <location>
        <begin position="6"/>
        <end position="23"/>
    </location>
</feature>
<keyword evidence="1" id="KW-1133">Transmembrane helix</keyword>
<accession>A0ABV1X9G6</accession>
<reference evidence="2 3" key="1">
    <citation type="submission" date="2024-06" db="EMBL/GenBank/DDBJ databases">
        <title>The Natural Products Discovery Center: Release of the First 8490 Sequenced Strains for Exploring Actinobacteria Biosynthetic Diversity.</title>
        <authorList>
            <person name="Kalkreuter E."/>
            <person name="Kautsar S.A."/>
            <person name="Yang D."/>
            <person name="Bader C.D."/>
            <person name="Teijaro C.N."/>
            <person name="Fluegel L."/>
            <person name="Davis C.M."/>
            <person name="Simpson J.R."/>
            <person name="Lauterbach L."/>
            <person name="Steele A.D."/>
            <person name="Gui C."/>
            <person name="Meng S."/>
            <person name="Li G."/>
            <person name="Viehrig K."/>
            <person name="Ye F."/>
            <person name="Su P."/>
            <person name="Kiefer A.F."/>
            <person name="Nichols A."/>
            <person name="Cepeda A.J."/>
            <person name="Yan W."/>
            <person name="Fan B."/>
            <person name="Jiang Y."/>
            <person name="Adhikari A."/>
            <person name="Zheng C.-J."/>
            <person name="Schuster L."/>
            <person name="Cowan T.M."/>
            <person name="Smanski M.J."/>
            <person name="Chevrette M.G."/>
            <person name="De Carvalho L.P.S."/>
            <person name="Shen B."/>
        </authorList>
    </citation>
    <scope>NUCLEOTIDE SEQUENCE [LARGE SCALE GENOMIC DNA]</scope>
    <source>
        <strain evidence="2 3">NPDC000234</strain>
    </source>
</reference>
<dbReference type="RefSeq" id="WP_350788752.1">
    <property type="nucleotide sequence ID" value="NZ_JBEPEK010000470.1"/>
</dbReference>
<dbReference type="EMBL" id="JBEPEK010000470">
    <property type="protein sequence ID" value="MER7185668.1"/>
    <property type="molecule type" value="Genomic_DNA"/>
</dbReference>
<sequence length="55" mass="6336">MRPSALGGHRWVVAGAIALLLRFRRLRVRREIREGIHQAFIALGCAIICRRRLKT</sequence>
<keyword evidence="1" id="KW-0472">Membrane</keyword>
<proteinExistence type="predicted"/>